<gene>
    <name evidence="6" type="ORF">ACFPQ3_05635</name>
</gene>
<evidence type="ECO:0000256" key="3">
    <source>
        <dbReference type="ARBA" id="ARBA00023163"/>
    </source>
</evidence>
<keyword evidence="1" id="KW-0805">Transcription regulation</keyword>
<dbReference type="PANTHER" id="PTHR30514:SF1">
    <property type="entry name" value="HTH-TYPE TRANSCRIPTIONAL REGULATOR HEXR-RELATED"/>
    <property type="match status" value="1"/>
</dbReference>
<dbReference type="RefSeq" id="WP_156806575.1">
    <property type="nucleotide sequence ID" value="NZ_JBHSOJ010000016.1"/>
</dbReference>
<dbReference type="InterPro" id="IPR047640">
    <property type="entry name" value="RpiR-like"/>
</dbReference>
<evidence type="ECO:0000313" key="7">
    <source>
        <dbReference type="Proteomes" id="UP001596110"/>
    </source>
</evidence>
<dbReference type="Proteomes" id="UP001596110">
    <property type="component" value="Unassembled WGS sequence"/>
</dbReference>
<feature type="domain" description="SIS" evidence="5">
    <location>
        <begin position="109"/>
        <end position="248"/>
    </location>
</feature>
<dbReference type="Gene3D" id="1.10.10.10">
    <property type="entry name" value="Winged helix-like DNA-binding domain superfamily/Winged helix DNA-binding domain"/>
    <property type="match status" value="1"/>
</dbReference>
<comment type="caution">
    <text evidence="6">The sequence shown here is derived from an EMBL/GenBank/DDBJ whole genome shotgun (WGS) entry which is preliminary data.</text>
</comment>
<evidence type="ECO:0000313" key="6">
    <source>
        <dbReference type="EMBL" id="MFC5631082.1"/>
    </source>
</evidence>
<keyword evidence="3" id="KW-0804">Transcription</keyword>
<evidence type="ECO:0000256" key="1">
    <source>
        <dbReference type="ARBA" id="ARBA00023015"/>
    </source>
</evidence>
<dbReference type="SUPFAM" id="SSF46689">
    <property type="entry name" value="Homeodomain-like"/>
    <property type="match status" value="1"/>
</dbReference>
<protein>
    <submittedName>
        <fullName evidence="6">MurR/RpiR family transcriptional regulator</fullName>
    </submittedName>
</protein>
<dbReference type="SUPFAM" id="SSF53697">
    <property type="entry name" value="SIS domain"/>
    <property type="match status" value="1"/>
</dbReference>
<dbReference type="InterPro" id="IPR046348">
    <property type="entry name" value="SIS_dom_sf"/>
</dbReference>
<keyword evidence="2" id="KW-0238">DNA-binding</keyword>
<reference evidence="7" key="1">
    <citation type="journal article" date="2019" name="Int. J. Syst. Evol. Microbiol.">
        <title>The Global Catalogue of Microorganisms (GCM) 10K type strain sequencing project: providing services to taxonomists for standard genome sequencing and annotation.</title>
        <authorList>
            <consortium name="The Broad Institute Genomics Platform"/>
            <consortium name="The Broad Institute Genome Sequencing Center for Infectious Disease"/>
            <person name="Wu L."/>
            <person name="Ma J."/>
        </authorList>
    </citation>
    <scope>NUCLEOTIDE SEQUENCE [LARGE SCALE GENOMIC DNA]</scope>
    <source>
        <strain evidence="7">DT43</strain>
    </source>
</reference>
<dbReference type="Pfam" id="PF01380">
    <property type="entry name" value="SIS"/>
    <property type="match status" value="1"/>
</dbReference>
<accession>A0ABW0UEP1</accession>
<evidence type="ECO:0000259" key="5">
    <source>
        <dbReference type="PROSITE" id="PS51464"/>
    </source>
</evidence>
<feature type="domain" description="HTH rpiR-type" evidence="4">
    <location>
        <begin position="1"/>
        <end position="76"/>
    </location>
</feature>
<proteinExistence type="predicted"/>
<evidence type="ECO:0000256" key="2">
    <source>
        <dbReference type="ARBA" id="ARBA00023125"/>
    </source>
</evidence>
<dbReference type="Gene3D" id="3.40.50.10490">
    <property type="entry name" value="Glucose-6-phosphate isomerase like protein, domain 1"/>
    <property type="match status" value="1"/>
</dbReference>
<sequence>MDFISLVNRYFQTLTAQEREIIGYLQQVQDYSGLTAQSLADACFVSRATISRLIKKLELDGFAELKFLLKNFRQESNTTLEKTSVFEEVVQSYHMYIDQIFEKLDLKNIVNLLLETDVLYLYGTGNEQKLEVETMRHVFTALGKRVVVFFDKGEYDYAKECFKENDLLVLFSYKGESPEGIAILKDSQLYQLKRLVFTQTSQNTMAQLADYRLYVPTESVQTPTRLTYEVSTTFYFIIDQLFFDYKQAIGGSYDTSR</sequence>
<organism evidence="6 7">
    <name type="scientific">Streptococcus caledonicus</name>
    <dbReference type="NCBI Taxonomy" id="2614158"/>
    <lineage>
        <taxon>Bacteria</taxon>
        <taxon>Bacillati</taxon>
        <taxon>Bacillota</taxon>
        <taxon>Bacilli</taxon>
        <taxon>Lactobacillales</taxon>
        <taxon>Streptococcaceae</taxon>
        <taxon>Streptococcus</taxon>
    </lineage>
</organism>
<evidence type="ECO:0000259" key="4">
    <source>
        <dbReference type="PROSITE" id="PS51071"/>
    </source>
</evidence>
<keyword evidence="7" id="KW-1185">Reference proteome</keyword>
<dbReference type="InterPro" id="IPR001347">
    <property type="entry name" value="SIS_dom"/>
</dbReference>
<dbReference type="InterPro" id="IPR035472">
    <property type="entry name" value="RpiR-like_SIS"/>
</dbReference>
<dbReference type="Pfam" id="PF01418">
    <property type="entry name" value="HTH_6"/>
    <property type="match status" value="1"/>
</dbReference>
<dbReference type="PANTHER" id="PTHR30514">
    <property type="entry name" value="GLUCOKINASE"/>
    <property type="match status" value="1"/>
</dbReference>
<dbReference type="InterPro" id="IPR009057">
    <property type="entry name" value="Homeodomain-like_sf"/>
</dbReference>
<dbReference type="PROSITE" id="PS51071">
    <property type="entry name" value="HTH_RPIR"/>
    <property type="match status" value="1"/>
</dbReference>
<dbReference type="InterPro" id="IPR000281">
    <property type="entry name" value="HTH_RpiR"/>
</dbReference>
<dbReference type="CDD" id="cd05013">
    <property type="entry name" value="SIS_RpiR"/>
    <property type="match status" value="1"/>
</dbReference>
<name>A0ABW0UEP1_9STRE</name>
<dbReference type="EMBL" id="JBHSOJ010000016">
    <property type="protein sequence ID" value="MFC5631082.1"/>
    <property type="molecule type" value="Genomic_DNA"/>
</dbReference>
<dbReference type="PROSITE" id="PS51464">
    <property type="entry name" value="SIS"/>
    <property type="match status" value="1"/>
</dbReference>
<dbReference type="InterPro" id="IPR036388">
    <property type="entry name" value="WH-like_DNA-bd_sf"/>
</dbReference>